<dbReference type="PANTHER" id="PTHR48081">
    <property type="entry name" value="AB HYDROLASE SUPERFAMILY PROTEIN C4A8.06C"/>
    <property type="match status" value="1"/>
</dbReference>
<feature type="signal peptide" evidence="2">
    <location>
        <begin position="1"/>
        <end position="18"/>
    </location>
</feature>
<dbReference type="SUPFAM" id="SSF53474">
    <property type="entry name" value="alpha/beta-Hydrolases"/>
    <property type="match status" value="1"/>
</dbReference>
<dbReference type="EMBL" id="FNDO01000003">
    <property type="protein sequence ID" value="SDH23453.1"/>
    <property type="molecule type" value="Genomic_DNA"/>
</dbReference>
<keyword evidence="2" id="KW-0732">Signal</keyword>
<name>A0A1G8ARG5_BACOV</name>
<reference evidence="6 7" key="1">
    <citation type="submission" date="2016-10" db="EMBL/GenBank/DDBJ databases">
        <authorList>
            <person name="de Groot N.N."/>
        </authorList>
    </citation>
    <scope>NUCLEOTIDE SEQUENCE [LARGE SCALE GENOMIC DNA]</scope>
    <source>
        <strain evidence="4 7">NLAE-zl-C500</strain>
        <strain evidence="5 6">NLAE-zl-C57</strain>
    </source>
</reference>
<dbReference type="GO" id="GO:0016787">
    <property type="term" value="F:hydrolase activity"/>
    <property type="evidence" value="ECO:0007669"/>
    <property type="project" value="UniProtKB-KW"/>
</dbReference>
<evidence type="ECO:0000313" key="5">
    <source>
        <dbReference type="EMBL" id="SDH23453.1"/>
    </source>
</evidence>
<dbReference type="RefSeq" id="WP_074556591.1">
    <property type="nucleotide sequence ID" value="NZ_FMYE01000002.1"/>
</dbReference>
<dbReference type="InterPro" id="IPR049492">
    <property type="entry name" value="BD-FAE-like_dom"/>
</dbReference>
<sequence>MKLKLILCLCMLPLFCLAQEAQPQQFSNRYGMKMTQNEDGSYALLYAKKYAKFIDVNTIPDVMVPYTYQPDRLKSKDYKGVTTKDIVYKKHKDYELILTVDFAETDKPAPFVVYIHGGGWARGDNGSSRSLSQYLAKQKGITGVRVSYTLAPQSDATVKVSIQDILDAVKYVQEHAAELNVNPACVGFLGTSAGAHLAAVAAMTVPGTKALVGYSGIYDLEKAAITMKTKDAQRIAYFCDRNPKVLREASPINLIPKKNIPASMLVCGTCDVTVECEQSEMFASALKKKGGVCNLLTYKYYDHNVSSKTSDKMEEIFFKSVDFLTTYMK</sequence>
<keyword evidence="1 5" id="KW-0378">Hydrolase</keyword>
<gene>
    <name evidence="4" type="ORF">SAMN05192581_1002131</name>
    <name evidence="5" type="ORF">SAMN05192582_100339</name>
</gene>
<evidence type="ECO:0000313" key="7">
    <source>
        <dbReference type="Proteomes" id="UP000183670"/>
    </source>
</evidence>
<dbReference type="Gene3D" id="3.40.50.1820">
    <property type="entry name" value="alpha/beta hydrolase"/>
    <property type="match status" value="1"/>
</dbReference>
<dbReference type="AlphaFoldDB" id="A0A1G8ARG5"/>
<protein>
    <submittedName>
        <fullName evidence="5">Alpha/beta hydrolase fold</fullName>
    </submittedName>
</protein>
<accession>A0A1G8ARG5</accession>
<evidence type="ECO:0000313" key="6">
    <source>
        <dbReference type="Proteomes" id="UP000181870"/>
    </source>
</evidence>
<feature type="domain" description="BD-FAE-like" evidence="3">
    <location>
        <begin position="104"/>
        <end position="286"/>
    </location>
</feature>
<feature type="chain" id="PRO_5010470574" evidence="2">
    <location>
        <begin position="19"/>
        <end position="329"/>
    </location>
</feature>
<proteinExistence type="predicted"/>
<dbReference type="Proteomes" id="UP000181870">
    <property type="component" value="Unassembled WGS sequence"/>
</dbReference>
<dbReference type="EMBL" id="FMYE01000002">
    <property type="protein sequence ID" value="SDB75507.1"/>
    <property type="molecule type" value="Genomic_DNA"/>
</dbReference>
<evidence type="ECO:0000313" key="4">
    <source>
        <dbReference type="EMBL" id="SDB75507.1"/>
    </source>
</evidence>
<organism evidence="5 6">
    <name type="scientific">Bacteroides ovatus</name>
    <dbReference type="NCBI Taxonomy" id="28116"/>
    <lineage>
        <taxon>Bacteria</taxon>
        <taxon>Pseudomonadati</taxon>
        <taxon>Bacteroidota</taxon>
        <taxon>Bacteroidia</taxon>
        <taxon>Bacteroidales</taxon>
        <taxon>Bacteroidaceae</taxon>
        <taxon>Bacteroides</taxon>
    </lineage>
</organism>
<dbReference type="InterPro" id="IPR050300">
    <property type="entry name" value="GDXG_lipolytic_enzyme"/>
</dbReference>
<dbReference type="InterPro" id="IPR029058">
    <property type="entry name" value="AB_hydrolase_fold"/>
</dbReference>
<dbReference type="Pfam" id="PF20434">
    <property type="entry name" value="BD-FAE"/>
    <property type="match status" value="1"/>
</dbReference>
<evidence type="ECO:0000256" key="1">
    <source>
        <dbReference type="ARBA" id="ARBA00022801"/>
    </source>
</evidence>
<evidence type="ECO:0000259" key="3">
    <source>
        <dbReference type="Pfam" id="PF20434"/>
    </source>
</evidence>
<evidence type="ECO:0000256" key="2">
    <source>
        <dbReference type="SAM" id="SignalP"/>
    </source>
</evidence>
<dbReference type="Proteomes" id="UP000183670">
    <property type="component" value="Unassembled WGS sequence"/>
</dbReference>